<keyword evidence="3" id="KW-1133">Transmembrane helix</keyword>
<keyword evidence="1" id="KW-0175">Coiled coil</keyword>
<dbReference type="OrthoDB" id="4184334at2759"/>
<feature type="coiled-coil region" evidence="1">
    <location>
        <begin position="414"/>
        <end position="483"/>
    </location>
</feature>
<evidence type="ECO:0000256" key="1">
    <source>
        <dbReference type="SAM" id="Coils"/>
    </source>
</evidence>
<feature type="compositionally biased region" description="Basic and acidic residues" evidence="2">
    <location>
        <begin position="534"/>
        <end position="545"/>
    </location>
</feature>
<keyword evidence="3" id="KW-0472">Membrane</keyword>
<accession>A0A0J6XZP7</accession>
<protein>
    <submittedName>
        <fullName evidence="4">Uncharacterized protein</fullName>
    </submittedName>
</protein>
<evidence type="ECO:0000313" key="4">
    <source>
        <dbReference type="EMBL" id="KMP01806.1"/>
    </source>
</evidence>
<feature type="region of interest" description="Disordered" evidence="2">
    <location>
        <begin position="520"/>
        <end position="545"/>
    </location>
</feature>
<evidence type="ECO:0000256" key="2">
    <source>
        <dbReference type="SAM" id="MobiDB-lite"/>
    </source>
</evidence>
<keyword evidence="3" id="KW-0812">Transmembrane</keyword>
<dbReference type="EMBL" id="DS028093">
    <property type="protein sequence ID" value="KMP01806.1"/>
    <property type="molecule type" value="Genomic_DNA"/>
</dbReference>
<evidence type="ECO:0000256" key="3">
    <source>
        <dbReference type="SAM" id="Phobius"/>
    </source>
</evidence>
<feature type="transmembrane region" description="Helical" evidence="3">
    <location>
        <begin position="180"/>
        <end position="206"/>
    </location>
</feature>
<dbReference type="AlphaFoldDB" id="A0A0J6XZP7"/>
<gene>
    <name evidence="4" type="ORF">CIRG_01945</name>
</gene>
<proteinExistence type="predicted"/>
<organism evidence="4 5">
    <name type="scientific">Coccidioides immitis RMSCC 2394</name>
    <dbReference type="NCBI Taxonomy" id="404692"/>
    <lineage>
        <taxon>Eukaryota</taxon>
        <taxon>Fungi</taxon>
        <taxon>Dikarya</taxon>
        <taxon>Ascomycota</taxon>
        <taxon>Pezizomycotina</taxon>
        <taxon>Eurotiomycetes</taxon>
        <taxon>Eurotiomycetidae</taxon>
        <taxon>Onygenales</taxon>
        <taxon>Onygenaceae</taxon>
        <taxon>Coccidioides</taxon>
    </lineage>
</organism>
<name>A0A0J6XZP7_COCIT</name>
<dbReference type="Proteomes" id="UP000054565">
    <property type="component" value="Unassembled WGS sequence"/>
</dbReference>
<evidence type="ECO:0000313" key="5">
    <source>
        <dbReference type="Proteomes" id="UP000054565"/>
    </source>
</evidence>
<sequence>MELIGLFLFSVSVAFLGVFHTVPLTNIRPDADFALRLQSGFRMGYVLDRIGEVVDAVVPRHRLMEPVATPTPEHIYTSISTHAAYPTCSVRPLTLASSQPASTLATSVIASFSPSDPNEKLSATAVSHPLPLARAINSAAETIEATVLDWVRDVWSFVTRAVKWITLSSLDVQWHFKVTVFVFLGCTLVAIAGTTVIVLLTVYSVCRQVGREFIRKVVADSNEVASMMEEIGQQKGTLLEKMDSFHKIVSESINHIERRVSEKERNIDVMLDYTKRRADQVTDSILDAVAKLERRYLPFPTKEDLLGDRLTMFHDTLNAAQKDLLAQVEGVKLDVLAKAYELKSGLSTQADEVKALVPEFKKELLKTTLELRGSHLGDWVELFEAEKARLKKMVAKIQTVAKGFPTQATADELIHTLKGEYHEFERKVAAAREDVHKAGQETENIVFQLPRLEQNVQQMEDDLQRLDEELALARVAIKSARSSLNEVGTLEEICSEGGSDLESPGELSELDEEILREACDSDTGVDGNNNLADSEGRGRQRTREEITWPSRYYPGSPSVPRGRRTRRWWACTSYTPEFGPTPPRSCVALE</sequence>
<reference evidence="5" key="1">
    <citation type="journal article" date="2010" name="Genome Res.">
        <title>Population genomic sequencing of Coccidioides fungi reveals recent hybridization and transposon control.</title>
        <authorList>
            <person name="Neafsey D.E."/>
            <person name="Barker B.M."/>
            <person name="Sharpton T.J."/>
            <person name="Stajich J.E."/>
            <person name="Park D.J."/>
            <person name="Whiston E."/>
            <person name="Hung C.-Y."/>
            <person name="McMahan C."/>
            <person name="White J."/>
            <person name="Sykes S."/>
            <person name="Heiman D."/>
            <person name="Young S."/>
            <person name="Zeng Q."/>
            <person name="Abouelleil A."/>
            <person name="Aftuck L."/>
            <person name="Bessette D."/>
            <person name="Brown A."/>
            <person name="FitzGerald M."/>
            <person name="Lui A."/>
            <person name="Macdonald J.P."/>
            <person name="Priest M."/>
            <person name="Orbach M.J."/>
            <person name="Galgiani J.N."/>
            <person name="Kirkland T.N."/>
            <person name="Cole G.T."/>
            <person name="Birren B.W."/>
            <person name="Henn M.R."/>
            <person name="Taylor J.W."/>
            <person name="Rounsley S.D."/>
        </authorList>
    </citation>
    <scope>NUCLEOTIDE SEQUENCE [LARGE SCALE GENOMIC DNA]</scope>
    <source>
        <strain evidence="5">RMSCC 2394</strain>
    </source>
</reference>